<dbReference type="InterPro" id="IPR051681">
    <property type="entry name" value="Ser/Thr_Kinases-Pseudokinases"/>
</dbReference>
<dbReference type="PANTHER" id="PTHR44329:SF289">
    <property type="entry name" value="SERINE_THREONINE-PROTEIN KINASE VIK"/>
    <property type="match status" value="1"/>
</dbReference>
<evidence type="ECO:0000259" key="7">
    <source>
        <dbReference type="PROSITE" id="PS50186"/>
    </source>
</evidence>
<evidence type="ECO:0000313" key="9">
    <source>
        <dbReference type="Proteomes" id="UP000285060"/>
    </source>
</evidence>
<dbReference type="AlphaFoldDB" id="A0A3R7A9X7"/>
<keyword evidence="9" id="KW-1185">Reference proteome</keyword>
<accession>A0A3R7A9X7</accession>
<feature type="binding site" evidence="4">
    <location>
        <position position="327"/>
    </location>
    <ligand>
        <name>ATP</name>
        <dbReference type="ChEBI" id="CHEBI:30616"/>
    </ligand>
</feature>
<dbReference type="EMBL" id="QUSY01000323">
    <property type="protein sequence ID" value="RHY30389.1"/>
    <property type="molecule type" value="Genomic_DNA"/>
</dbReference>
<dbReference type="Proteomes" id="UP000285060">
    <property type="component" value="Unassembled WGS sequence"/>
</dbReference>
<keyword evidence="5" id="KW-0812">Transmembrane</keyword>
<dbReference type="SMART" id="SM00049">
    <property type="entry name" value="DEP"/>
    <property type="match status" value="1"/>
</dbReference>
<feature type="transmembrane region" description="Helical" evidence="5">
    <location>
        <begin position="136"/>
        <end position="154"/>
    </location>
</feature>
<feature type="transmembrane region" description="Helical" evidence="5">
    <location>
        <begin position="66"/>
        <end position="87"/>
    </location>
</feature>
<dbReference type="SUPFAM" id="SSF46785">
    <property type="entry name" value="Winged helix' DNA-binding domain"/>
    <property type="match status" value="1"/>
</dbReference>
<dbReference type="PROSITE" id="PS50186">
    <property type="entry name" value="DEP"/>
    <property type="match status" value="1"/>
</dbReference>
<keyword evidence="5" id="KW-0472">Membrane</keyword>
<dbReference type="PROSITE" id="PS50011">
    <property type="entry name" value="PROTEIN_KINASE_DOM"/>
    <property type="match status" value="1"/>
</dbReference>
<dbReference type="InterPro" id="IPR008271">
    <property type="entry name" value="Ser/Thr_kinase_AS"/>
</dbReference>
<dbReference type="InterPro" id="IPR011009">
    <property type="entry name" value="Kinase-like_dom_sf"/>
</dbReference>
<sequence length="765" mass="85829">MEPTASSAAKAKLDLFSANHFENLQIAYTVSYGIMFALSIVLLVYLRHNRLTAFKGNMFAARKVILPTFEALFWVVAIVTGAYFWYFLATTSIRYVTPITYSWFTEAVYQGSQFTFLLVTAYLYQSSVSRPALHRSIALAAAVTMTPIIVVHALDTANASNETTFIVTSVIRAFKSMWYVLMLLRPVSRASVRTQREFALFALVFYTSAYVHGVFILMNNVNDASEVMFCNVIWVSFAPFFIWRVLRADTEHWRGFSERACELQQHFRENQGMQEIVSAQGLHVLLEVHRKDIIDFAHMELREPIGVGASANVYRGVLHSTTHVAVKVYSPTEISESTILAFSQEAALCTALKHPNIVFFHGMCISPPSICLVYELCRGSLEDALQKPRAGYVEPLWPKLCYMLDAARAVAFLHSFSPPFIHRDIKPANFLLDASNVVKLTDFGEARSMAFTIEDIANDDRSMTVRGTVDYMAPEVIDGKRGVANYTETADIYSLAITMWDILHPGREKYPSSNHNHLNVFRMVLDGQRPPIDPEIPQPLHDLLENCWNADAIFRPSAKMVVTVVQELLEELCGQVSQRVSGFVCGFESHTHGNRFVAPSAAFTGNELVRCFMEHGYAFETEEAIRFGNALMDAGCLHHTKHTTPFENSTTTTYFFDTQQVDFAAPIQDRVSILGMNEFTSFPTGAHDGPALCPCRKLGQGHVKNRAAVARTTNPFHRPKDDNVLTVNLLHDQCPDDVDFPGFRTSSTGGTLYPSTQRTLVLEVQ</sequence>
<feature type="transmembrane region" description="Helical" evidence="5">
    <location>
        <begin position="107"/>
        <end position="124"/>
    </location>
</feature>
<keyword evidence="5" id="KW-1133">Transmembrane helix</keyword>
<name>A0A3R7A9X7_9STRA</name>
<comment type="caution">
    <text evidence="8">The sequence shown here is derived from an EMBL/GenBank/DDBJ whole genome shotgun (WGS) entry which is preliminary data.</text>
</comment>
<evidence type="ECO:0008006" key="10">
    <source>
        <dbReference type="Google" id="ProtNLM"/>
    </source>
</evidence>
<dbReference type="GO" id="GO:0035556">
    <property type="term" value="P:intracellular signal transduction"/>
    <property type="evidence" value="ECO:0007669"/>
    <property type="project" value="InterPro"/>
</dbReference>
<feature type="domain" description="DEP" evidence="7">
    <location>
        <begin position="602"/>
        <end position="658"/>
    </location>
</feature>
<evidence type="ECO:0000259" key="6">
    <source>
        <dbReference type="PROSITE" id="PS50011"/>
    </source>
</evidence>
<evidence type="ECO:0000256" key="4">
    <source>
        <dbReference type="PROSITE-ProRule" id="PRU10141"/>
    </source>
</evidence>
<dbReference type="InterPro" id="IPR036390">
    <property type="entry name" value="WH_DNA-bd_sf"/>
</dbReference>
<dbReference type="GO" id="GO:0005524">
    <property type="term" value="F:ATP binding"/>
    <property type="evidence" value="ECO:0007669"/>
    <property type="project" value="UniProtKB-UniRule"/>
</dbReference>
<evidence type="ECO:0000256" key="3">
    <source>
        <dbReference type="ARBA" id="ARBA00022840"/>
    </source>
</evidence>
<evidence type="ECO:0000256" key="1">
    <source>
        <dbReference type="ARBA" id="ARBA00022527"/>
    </source>
</evidence>
<dbReference type="VEuPathDB" id="FungiDB:H310_08964"/>
<dbReference type="CDD" id="cd04371">
    <property type="entry name" value="DEP"/>
    <property type="match status" value="1"/>
</dbReference>
<dbReference type="SUPFAM" id="SSF56112">
    <property type="entry name" value="Protein kinase-like (PK-like)"/>
    <property type="match status" value="1"/>
</dbReference>
<feature type="transmembrane region" description="Helical" evidence="5">
    <location>
        <begin position="224"/>
        <end position="246"/>
    </location>
</feature>
<dbReference type="GO" id="GO:0004674">
    <property type="term" value="F:protein serine/threonine kinase activity"/>
    <property type="evidence" value="ECO:0007669"/>
    <property type="project" value="UniProtKB-KW"/>
</dbReference>
<proteinExistence type="predicted"/>
<organism evidence="8 9">
    <name type="scientific">Aphanomyces invadans</name>
    <dbReference type="NCBI Taxonomy" id="157072"/>
    <lineage>
        <taxon>Eukaryota</taxon>
        <taxon>Sar</taxon>
        <taxon>Stramenopiles</taxon>
        <taxon>Oomycota</taxon>
        <taxon>Saprolegniomycetes</taxon>
        <taxon>Saprolegniales</taxon>
        <taxon>Verrucalvaceae</taxon>
        <taxon>Aphanomyces</taxon>
    </lineage>
</organism>
<gene>
    <name evidence="8" type="ORF">DYB32_004338</name>
</gene>
<keyword evidence="1" id="KW-0418">Kinase</keyword>
<dbReference type="Pfam" id="PF07714">
    <property type="entry name" value="PK_Tyr_Ser-Thr"/>
    <property type="match status" value="1"/>
</dbReference>
<dbReference type="PANTHER" id="PTHR44329">
    <property type="entry name" value="SERINE/THREONINE-PROTEIN KINASE TNNI3K-RELATED"/>
    <property type="match status" value="1"/>
</dbReference>
<dbReference type="InterPro" id="IPR001245">
    <property type="entry name" value="Ser-Thr/Tyr_kinase_cat_dom"/>
</dbReference>
<dbReference type="PROSITE" id="PS00108">
    <property type="entry name" value="PROTEIN_KINASE_ST"/>
    <property type="match status" value="1"/>
</dbReference>
<dbReference type="Gene3D" id="1.10.10.10">
    <property type="entry name" value="Winged helix-like DNA-binding domain superfamily/Winged helix DNA-binding domain"/>
    <property type="match status" value="1"/>
</dbReference>
<evidence type="ECO:0000256" key="2">
    <source>
        <dbReference type="ARBA" id="ARBA00022741"/>
    </source>
</evidence>
<dbReference type="PROSITE" id="PS00107">
    <property type="entry name" value="PROTEIN_KINASE_ATP"/>
    <property type="match status" value="1"/>
</dbReference>
<dbReference type="InterPro" id="IPR000719">
    <property type="entry name" value="Prot_kinase_dom"/>
</dbReference>
<keyword evidence="1" id="KW-0808">Transferase</keyword>
<dbReference type="Gene3D" id="3.30.200.20">
    <property type="entry name" value="Phosphorylase Kinase, domain 1"/>
    <property type="match status" value="1"/>
</dbReference>
<dbReference type="InterPro" id="IPR036388">
    <property type="entry name" value="WH-like_DNA-bd_sf"/>
</dbReference>
<evidence type="ECO:0000313" key="8">
    <source>
        <dbReference type="EMBL" id="RHY30389.1"/>
    </source>
</evidence>
<dbReference type="Gene3D" id="1.10.510.10">
    <property type="entry name" value="Transferase(Phosphotransferase) domain 1"/>
    <property type="match status" value="1"/>
</dbReference>
<feature type="transmembrane region" description="Helical" evidence="5">
    <location>
        <begin position="26"/>
        <end position="46"/>
    </location>
</feature>
<dbReference type="InterPro" id="IPR000591">
    <property type="entry name" value="DEP_dom"/>
</dbReference>
<keyword evidence="1" id="KW-0723">Serine/threonine-protein kinase</keyword>
<feature type="domain" description="Protein kinase" evidence="6">
    <location>
        <begin position="299"/>
        <end position="569"/>
    </location>
</feature>
<feature type="transmembrane region" description="Helical" evidence="5">
    <location>
        <begin position="198"/>
        <end position="218"/>
    </location>
</feature>
<reference evidence="8 9" key="1">
    <citation type="submission" date="2018-08" db="EMBL/GenBank/DDBJ databases">
        <title>Aphanomyces genome sequencing and annotation.</title>
        <authorList>
            <person name="Minardi D."/>
            <person name="Oidtmann B."/>
            <person name="Van Der Giezen M."/>
            <person name="Studholme D.J."/>
        </authorList>
    </citation>
    <scope>NUCLEOTIDE SEQUENCE [LARGE SCALE GENOMIC DNA]</scope>
    <source>
        <strain evidence="8 9">NJM0002</strain>
    </source>
</reference>
<dbReference type="InterPro" id="IPR017441">
    <property type="entry name" value="Protein_kinase_ATP_BS"/>
</dbReference>
<keyword evidence="2 4" id="KW-0547">Nucleotide-binding</keyword>
<evidence type="ECO:0000256" key="5">
    <source>
        <dbReference type="SAM" id="Phobius"/>
    </source>
</evidence>
<dbReference type="SMART" id="SM00220">
    <property type="entry name" value="S_TKc"/>
    <property type="match status" value="1"/>
</dbReference>
<keyword evidence="3 4" id="KW-0067">ATP-binding</keyword>
<protein>
    <recommendedName>
        <fullName evidence="10">TKL protein kinase</fullName>
    </recommendedName>
</protein>